<reference evidence="1" key="1">
    <citation type="submission" date="2016-10" db="EMBL/GenBank/DDBJ databases">
        <title>Sequence of Gallionella enrichment culture.</title>
        <authorList>
            <person name="Poehlein A."/>
            <person name="Muehling M."/>
            <person name="Daniel R."/>
        </authorList>
    </citation>
    <scope>NUCLEOTIDE SEQUENCE</scope>
</reference>
<dbReference type="InterPro" id="IPR012808">
    <property type="entry name" value="CHP02453"/>
</dbReference>
<dbReference type="PIRSF" id="PIRSF028451">
    <property type="entry name" value="UCP028451"/>
    <property type="match status" value="1"/>
</dbReference>
<name>A0A1J5SS45_9ZZZZ</name>
<protein>
    <recommendedName>
        <fullName evidence="2">TIGR02453 family protein</fullName>
    </recommendedName>
</protein>
<dbReference type="PANTHER" id="PTHR36452">
    <property type="entry name" value="CHROMOSOME 12, WHOLE GENOME SHOTGUN SEQUENCE"/>
    <property type="match status" value="1"/>
</dbReference>
<dbReference type="Pfam" id="PF09365">
    <property type="entry name" value="DUF2461"/>
    <property type="match status" value="1"/>
</dbReference>
<dbReference type="AlphaFoldDB" id="A0A1J5SS45"/>
<dbReference type="NCBIfam" id="TIGR02453">
    <property type="entry name" value="TIGR02453 family protein"/>
    <property type="match status" value="1"/>
</dbReference>
<evidence type="ECO:0000313" key="1">
    <source>
        <dbReference type="EMBL" id="OIR10811.1"/>
    </source>
</evidence>
<sequence>MFTKATFKFLDELSANNNRTWFEANKPRYEALVREPALDFIEAMDPVLATFAPNFRAEPRKVGGSLMRVFRDTRFSRDKTPYKTNIGIQFRHALGKDIHAPGFYVHIATDECFFAVGCWHPESDALGQMRDLIAQKPEKWFAARNDKKFAAQWELWGDSLTRPPRGYSADHPAIEDIKHKDFIAIAPLLISEVMGSGLVKLAGKRFAASVPFMGFLCEALAVPY</sequence>
<dbReference type="EMBL" id="MLJW01000022">
    <property type="protein sequence ID" value="OIR10811.1"/>
    <property type="molecule type" value="Genomic_DNA"/>
</dbReference>
<evidence type="ECO:0008006" key="2">
    <source>
        <dbReference type="Google" id="ProtNLM"/>
    </source>
</evidence>
<organism evidence="1">
    <name type="scientific">mine drainage metagenome</name>
    <dbReference type="NCBI Taxonomy" id="410659"/>
    <lineage>
        <taxon>unclassified sequences</taxon>
        <taxon>metagenomes</taxon>
        <taxon>ecological metagenomes</taxon>
    </lineage>
</organism>
<proteinExistence type="predicted"/>
<dbReference type="InterPro" id="IPR015996">
    <property type="entry name" value="UCP028451"/>
</dbReference>
<gene>
    <name evidence="1" type="ORF">GALL_75830</name>
</gene>
<dbReference type="PANTHER" id="PTHR36452:SF1">
    <property type="entry name" value="DUF2461 DOMAIN-CONTAINING PROTEIN"/>
    <property type="match status" value="1"/>
</dbReference>
<comment type="caution">
    <text evidence="1">The sequence shown here is derived from an EMBL/GenBank/DDBJ whole genome shotgun (WGS) entry which is preliminary data.</text>
</comment>
<accession>A0A1J5SS45</accession>